<sequence>MTRLGQPFLEKEGLSLSQYGFTPDEGTVELAAGMVTYYHYTHADKLEEIFSPDSGLLARRPVACPNIPEQFKDRYVTEGFLEPFPNWLKKCTYFDDLGYELMNRHIGNILLEIKLPVREFDVHIADYAHVMECKSIELRGTPALQLGYDCSGGSEVTQANVHSFIAQRVYRGNRNNNNECETAVDC</sequence>
<comment type="caution">
    <text evidence="1">The sequence shown here is derived from an EMBL/GenBank/DDBJ whole genome shotgun (WGS) entry which is preliminary data.</text>
</comment>
<dbReference type="RefSeq" id="WP_233697469.1">
    <property type="nucleotide sequence ID" value="NZ_JAJNBZ010000012.1"/>
</dbReference>
<dbReference type="EMBL" id="JAJNBZ010000012">
    <property type="protein sequence ID" value="MCE5170833.1"/>
    <property type="molecule type" value="Genomic_DNA"/>
</dbReference>
<proteinExistence type="predicted"/>
<dbReference type="Proteomes" id="UP001199916">
    <property type="component" value="Unassembled WGS sequence"/>
</dbReference>
<reference evidence="1 2" key="1">
    <citation type="submission" date="2021-11" db="EMBL/GenBank/DDBJ databases">
        <title>Draft genome sequence of Paenibacillus profundus YoMME, a new Gram-positive bacteria with exoelectrogenic properties.</title>
        <authorList>
            <person name="Hubenova Y."/>
            <person name="Hubenova E."/>
            <person name="Manasiev Y."/>
            <person name="Peykov S."/>
            <person name="Mitov M."/>
        </authorList>
    </citation>
    <scope>NUCLEOTIDE SEQUENCE [LARGE SCALE GENOMIC DNA]</scope>
    <source>
        <strain evidence="1 2">YoMME</strain>
    </source>
</reference>
<gene>
    <name evidence="1" type="ORF">LQV63_16135</name>
</gene>
<name>A0ABS8YFR4_9BACL</name>
<accession>A0ABS8YFR4</accession>
<evidence type="ECO:0000313" key="2">
    <source>
        <dbReference type="Proteomes" id="UP001199916"/>
    </source>
</evidence>
<organism evidence="1 2">
    <name type="scientific">Paenibacillus profundus</name>
    <dbReference type="NCBI Taxonomy" id="1173085"/>
    <lineage>
        <taxon>Bacteria</taxon>
        <taxon>Bacillati</taxon>
        <taxon>Bacillota</taxon>
        <taxon>Bacilli</taxon>
        <taxon>Bacillales</taxon>
        <taxon>Paenibacillaceae</taxon>
        <taxon>Paenibacillus</taxon>
    </lineage>
</organism>
<keyword evidence="2" id="KW-1185">Reference proteome</keyword>
<protein>
    <submittedName>
        <fullName evidence="1">Uncharacterized protein</fullName>
    </submittedName>
</protein>
<evidence type="ECO:0000313" key="1">
    <source>
        <dbReference type="EMBL" id="MCE5170833.1"/>
    </source>
</evidence>